<evidence type="ECO:0000313" key="2">
    <source>
        <dbReference type="Proteomes" id="UP001149165"/>
    </source>
</evidence>
<accession>A0A9W9FYX9</accession>
<dbReference type="EMBL" id="JAPQKH010000003">
    <property type="protein sequence ID" value="KAJ5109043.1"/>
    <property type="molecule type" value="Genomic_DNA"/>
</dbReference>
<keyword evidence="2" id="KW-1185">Reference proteome</keyword>
<proteinExistence type="predicted"/>
<organism evidence="1 2">
    <name type="scientific">Penicillium angulare</name>
    <dbReference type="NCBI Taxonomy" id="116970"/>
    <lineage>
        <taxon>Eukaryota</taxon>
        <taxon>Fungi</taxon>
        <taxon>Dikarya</taxon>
        <taxon>Ascomycota</taxon>
        <taxon>Pezizomycotina</taxon>
        <taxon>Eurotiomycetes</taxon>
        <taxon>Eurotiomycetidae</taxon>
        <taxon>Eurotiales</taxon>
        <taxon>Aspergillaceae</taxon>
        <taxon>Penicillium</taxon>
    </lineage>
</organism>
<sequence length="248" mass="28754">MAKYVSPLNLKSSSLESATRNVISFLATSPQFLDAKVLIIGKLANKDRLSEEKEKLKIEILIDLGLAFQDDIKGRPSRPSELLSRYLCEKQPKIFNMRLDDGEYRLKKQLIIQLAYRKSPYTCMPTEALYVAEAVKSRSLPYASTLDILMFSINLFTIRFTEKQRKIDIKYISKLLEETRPEDIVNLQQRKRREMQVAFEWFIEDQHGDKKEVWSRELGICSSDTQTGKNRICPPPIHSKLANRSSDY</sequence>
<protein>
    <submittedName>
        <fullName evidence="1">Uncharacterized protein</fullName>
    </submittedName>
</protein>
<reference evidence="1" key="2">
    <citation type="journal article" date="2023" name="IMA Fungus">
        <title>Comparative genomic study of the Penicillium genus elucidates a diverse pangenome and 15 lateral gene transfer events.</title>
        <authorList>
            <person name="Petersen C."/>
            <person name="Sorensen T."/>
            <person name="Nielsen M.R."/>
            <person name="Sondergaard T.E."/>
            <person name="Sorensen J.L."/>
            <person name="Fitzpatrick D.A."/>
            <person name="Frisvad J.C."/>
            <person name="Nielsen K.L."/>
        </authorList>
    </citation>
    <scope>NUCLEOTIDE SEQUENCE</scope>
    <source>
        <strain evidence="1">IBT 30069</strain>
    </source>
</reference>
<name>A0A9W9FYX9_9EURO</name>
<gene>
    <name evidence="1" type="ORF">N7456_005718</name>
</gene>
<evidence type="ECO:0000313" key="1">
    <source>
        <dbReference type="EMBL" id="KAJ5109043.1"/>
    </source>
</evidence>
<reference evidence="1" key="1">
    <citation type="submission" date="2022-11" db="EMBL/GenBank/DDBJ databases">
        <authorList>
            <person name="Petersen C."/>
        </authorList>
    </citation>
    <scope>NUCLEOTIDE SEQUENCE</scope>
    <source>
        <strain evidence="1">IBT 30069</strain>
    </source>
</reference>
<dbReference type="Proteomes" id="UP001149165">
    <property type="component" value="Unassembled WGS sequence"/>
</dbReference>
<dbReference type="OrthoDB" id="5421247at2759"/>
<dbReference type="AlphaFoldDB" id="A0A9W9FYX9"/>
<comment type="caution">
    <text evidence="1">The sequence shown here is derived from an EMBL/GenBank/DDBJ whole genome shotgun (WGS) entry which is preliminary data.</text>
</comment>